<keyword evidence="3" id="KW-1185">Reference proteome</keyword>
<dbReference type="RefSeq" id="WP_196272653.1">
    <property type="nucleotide sequence ID" value="NZ_JADQDO010000007.1"/>
</dbReference>
<keyword evidence="1" id="KW-1133">Transmembrane helix</keyword>
<comment type="caution">
    <text evidence="2">The sequence shown here is derived from an EMBL/GenBank/DDBJ whole genome shotgun (WGS) entry which is preliminary data.</text>
</comment>
<dbReference type="AlphaFoldDB" id="A0A931BPM9"/>
<sequence>MSHLLHPSLFVAIAVPLVVGAVLIIVVMLQWGRRTDAAFDRIGRNMDGMKKLLEEAKEIARPTGERDAR</sequence>
<name>A0A931BPM9_9HYPH</name>
<gene>
    <name evidence="2" type="ORF">I2H38_14950</name>
</gene>
<feature type="transmembrane region" description="Helical" evidence="1">
    <location>
        <begin position="6"/>
        <end position="29"/>
    </location>
</feature>
<evidence type="ECO:0000313" key="2">
    <source>
        <dbReference type="EMBL" id="MBF9234671.1"/>
    </source>
</evidence>
<proteinExistence type="predicted"/>
<dbReference type="Proteomes" id="UP000599312">
    <property type="component" value="Unassembled WGS sequence"/>
</dbReference>
<reference evidence="2" key="1">
    <citation type="submission" date="2020-11" db="EMBL/GenBank/DDBJ databases">
        <authorList>
            <person name="Kim M.K."/>
        </authorList>
    </citation>
    <scope>NUCLEOTIDE SEQUENCE</scope>
    <source>
        <strain evidence="2">BT350</strain>
    </source>
</reference>
<evidence type="ECO:0000313" key="3">
    <source>
        <dbReference type="Proteomes" id="UP000599312"/>
    </source>
</evidence>
<dbReference type="EMBL" id="JADQDO010000007">
    <property type="protein sequence ID" value="MBF9234671.1"/>
    <property type="molecule type" value="Genomic_DNA"/>
</dbReference>
<keyword evidence="1" id="KW-0812">Transmembrane</keyword>
<organism evidence="2 3">
    <name type="scientific">Microvirga alba</name>
    <dbReference type="NCBI Taxonomy" id="2791025"/>
    <lineage>
        <taxon>Bacteria</taxon>
        <taxon>Pseudomonadati</taxon>
        <taxon>Pseudomonadota</taxon>
        <taxon>Alphaproteobacteria</taxon>
        <taxon>Hyphomicrobiales</taxon>
        <taxon>Methylobacteriaceae</taxon>
        <taxon>Microvirga</taxon>
    </lineage>
</organism>
<evidence type="ECO:0000256" key="1">
    <source>
        <dbReference type="SAM" id="Phobius"/>
    </source>
</evidence>
<accession>A0A931BPM9</accession>
<keyword evidence="1" id="KW-0472">Membrane</keyword>
<protein>
    <submittedName>
        <fullName evidence="2">Uncharacterized protein</fullName>
    </submittedName>
</protein>